<dbReference type="InterPro" id="IPR009695">
    <property type="entry name" value="Diacylglyc_glucosyltr_N"/>
</dbReference>
<evidence type="ECO:0000256" key="3">
    <source>
        <dbReference type="ARBA" id="ARBA00022676"/>
    </source>
</evidence>
<evidence type="ECO:0000259" key="5">
    <source>
        <dbReference type="Pfam" id="PF04101"/>
    </source>
</evidence>
<keyword evidence="4" id="KW-0808">Transferase</keyword>
<dbReference type="PANTHER" id="PTHR43025:SF3">
    <property type="entry name" value="MONOGALACTOSYLDIACYLGLYCEROL SYNTHASE 1, CHLOROPLASTIC"/>
    <property type="match status" value="1"/>
</dbReference>
<protein>
    <submittedName>
        <fullName evidence="7">Uncharacterized protein</fullName>
    </submittedName>
</protein>
<comment type="subcellular location">
    <subcellularLocation>
        <location evidence="1">Membrane</location>
    </subcellularLocation>
</comment>
<evidence type="ECO:0000313" key="7">
    <source>
        <dbReference type="EMBL" id="AMK53742.1"/>
    </source>
</evidence>
<reference evidence="7 8" key="1">
    <citation type="journal article" date="2016" name="Gut Pathog.">
        <title>Whole genome sequencing of "Faecalibaculum rodentium" ALO17, isolated from C57BL/6J laboratory mouse feces.</title>
        <authorList>
            <person name="Lim S."/>
            <person name="Chang D.H."/>
            <person name="Ahn S."/>
            <person name="Kim B.C."/>
        </authorList>
    </citation>
    <scope>NUCLEOTIDE SEQUENCE [LARGE SCALE GENOMIC DNA]</scope>
    <source>
        <strain evidence="7 8">Alo17</strain>
    </source>
</reference>
<dbReference type="InterPro" id="IPR050519">
    <property type="entry name" value="Glycosyltransf_28_UgtP"/>
</dbReference>
<evidence type="ECO:0000313" key="8">
    <source>
        <dbReference type="Proteomes" id="UP000069771"/>
    </source>
</evidence>
<dbReference type="Pfam" id="PF04101">
    <property type="entry name" value="Glyco_tran_28_C"/>
    <property type="match status" value="1"/>
</dbReference>
<comment type="similarity">
    <text evidence="2">Belongs to the glycosyltransferase 28 family.</text>
</comment>
<dbReference type="AlphaFoldDB" id="A0A140DSW5"/>
<sequence>MEALILSCSTGGGHNAAAKAVQDALSRQGHHAILLDPYSLQGQAVADKVGRFYVDFVRTVPRLFGVVYKLGEAYTKLQEHLPHHSPVYLFQRKTARTLKQYLEKSQPDVIVTTHVFAGEMLTMLRNEGMKLPPVIYIATDYTSIPFTQEVQADRYIVGHKDIVQSFVAAGLPEWKILPYGIPVNEAFQSRMSRPDACRWLGLDPAKRHILLSGGSMGFGLDGMIRTLLPVLEEHPDTVLLVLTGSNEELQKSIHEKYPGPQIRALGPTDQMPRYLQACQVLITKPGGLSTTEACVSQIPMVLVHPIPGVETINARFFESHAMARWARDPEQDLADILREVLADPAPMEQAQATLQSNAALRTASLCSSLVRRKG</sequence>
<name>A0A140DSW5_9FIRM</name>
<dbReference type="InterPro" id="IPR007235">
    <property type="entry name" value="Glyco_trans_28_C"/>
</dbReference>
<feature type="domain" description="Glycosyl transferase family 28 C-terminal" evidence="5">
    <location>
        <begin position="209"/>
        <end position="358"/>
    </location>
</feature>
<gene>
    <name evidence="7" type="ORF">AALO17_06080</name>
</gene>
<dbReference type="PANTHER" id="PTHR43025">
    <property type="entry name" value="MONOGALACTOSYLDIACYLGLYCEROL SYNTHASE"/>
    <property type="match status" value="1"/>
</dbReference>
<keyword evidence="3" id="KW-0328">Glycosyltransferase</keyword>
<proteinExistence type="inferred from homology"/>
<feature type="domain" description="Diacylglycerol glucosyltransferase N-terminal" evidence="6">
    <location>
        <begin position="14"/>
        <end position="183"/>
    </location>
</feature>
<dbReference type="EMBL" id="CP011391">
    <property type="protein sequence ID" value="AMK53742.1"/>
    <property type="molecule type" value="Genomic_DNA"/>
</dbReference>
<dbReference type="KEGG" id="fro:AALO17_06080"/>
<evidence type="ECO:0000256" key="2">
    <source>
        <dbReference type="ARBA" id="ARBA00006962"/>
    </source>
</evidence>
<dbReference type="GO" id="GO:0016758">
    <property type="term" value="F:hexosyltransferase activity"/>
    <property type="evidence" value="ECO:0007669"/>
    <property type="project" value="InterPro"/>
</dbReference>
<evidence type="ECO:0000259" key="6">
    <source>
        <dbReference type="Pfam" id="PF06925"/>
    </source>
</evidence>
<organism evidence="7 8">
    <name type="scientific">Faecalibaculum rodentium</name>
    <dbReference type="NCBI Taxonomy" id="1702221"/>
    <lineage>
        <taxon>Bacteria</taxon>
        <taxon>Bacillati</taxon>
        <taxon>Bacillota</taxon>
        <taxon>Erysipelotrichia</taxon>
        <taxon>Erysipelotrichales</taxon>
        <taxon>Erysipelotrichaceae</taxon>
        <taxon>Faecalibaculum</taxon>
    </lineage>
</organism>
<evidence type="ECO:0000256" key="1">
    <source>
        <dbReference type="ARBA" id="ARBA00004370"/>
    </source>
</evidence>
<dbReference type="SUPFAM" id="SSF53756">
    <property type="entry name" value="UDP-Glycosyltransferase/glycogen phosphorylase"/>
    <property type="match status" value="1"/>
</dbReference>
<dbReference type="Pfam" id="PF06925">
    <property type="entry name" value="MGDG_synth"/>
    <property type="match status" value="1"/>
</dbReference>
<dbReference type="Gene3D" id="3.40.50.2000">
    <property type="entry name" value="Glycogen Phosphorylase B"/>
    <property type="match status" value="1"/>
</dbReference>
<dbReference type="GeneID" id="78477433"/>
<dbReference type="GO" id="GO:0009247">
    <property type="term" value="P:glycolipid biosynthetic process"/>
    <property type="evidence" value="ECO:0007669"/>
    <property type="project" value="InterPro"/>
</dbReference>
<dbReference type="RefSeq" id="WP_067555247.1">
    <property type="nucleotide sequence ID" value="NZ_CANASY010000042.1"/>
</dbReference>
<evidence type="ECO:0000256" key="4">
    <source>
        <dbReference type="ARBA" id="ARBA00022679"/>
    </source>
</evidence>
<dbReference type="OrthoDB" id="9815663at2"/>
<dbReference type="GO" id="GO:0016020">
    <property type="term" value="C:membrane"/>
    <property type="evidence" value="ECO:0007669"/>
    <property type="project" value="UniProtKB-SubCell"/>
</dbReference>
<accession>A0A140DSW5</accession>
<keyword evidence="8" id="KW-1185">Reference proteome</keyword>
<dbReference type="Proteomes" id="UP000069771">
    <property type="component" value="Chromosome"/>
</dbReference>
<dbReference type="STRING" id="1702221.AALO17_06080"/>